<evidence type="ECO:0000256" key="1">
    <source>
        <dbReference type="SAM" id="MobiDB-lite"/>
    </source>
</evidence>
<protein>
    <submittedName>
        <fullName evidence="2">Uncharacterized protein</fullName>
    </submittedName>
</protein>
<gene>
    <name evidence="2" type="ORF">TM448B00361_0029</name>
</gene>
<sequence length="181" mass="18947">MLPTPVARNSRCDAWSPAHEKRNSPDLDAVVSRALLPTPIKGLGGGAYGNGSPKLTTTIRDKLLPTPVLTSNFNRAGLTEKSGDGLGTVVMDILHPTPLATPADRGFMAAGGKSGRAAMKKLYPQGLPRSSASPRRLGSAGARALLSITEWLMGYDPGWLASAFPPTATLSSRTSRKPSAE</sequence>
<name>A0A6M3XBG9_9ZZZZ</name>
<evidence type="ECO:0000313" key="2">
    <source>
        <dbReference type="EMBL" id="QJH95240.1"/>
    </source>
</evidence>
<dbReference type="AlphaFoldDB" id="A0A6M3XBG9"/>
<dbReference type="EMBL" id="MT144615">
    <property type="protein sequence ID" value="QJH95240.1"/>
    <property type="molecule type" value="Genomic_DNA"/>
</dbReference>
<organism evidence="2">
    <name type="scientific">viral metagenome</name>
    <dbReference type="NCBI Taxonomy" id="1070528"/>
    <lineage>
        <taxon>unclassified sequences</taxon>
        <taxon>metagenomes</taxon>
        <taxon>organismal metagenomes</taxon>
    </lineage>
</organism>
<feature type="region of interest" description="Disordered" evidence="1">
    <location>
        <begin position="1"/>
        <end position="23"/>
    </location>
</feature>
<proteinExistence type="predicted"/>
<reference evidence="2" key="1">
    <citation type="submission" date="2020-03" db="EMBL/GenBank/DDBJ databases">
        <title>The deep terrestrial virosphere.</title>
        <authorList>
            <person name="Holmfeldt K."/>
            <person name="Nilsson E."/>
            <person name="Simone D."/>
            <person name="Lopez-Fernandez M."/>
            <person name="Wu X."/>
            <person name="de Brujin I."/>
            <person name="Lundin D."/>
            <person name="Andersson A."/>
            <person name="Bertilsson S."/>
            <person name="Dopson M."/>
        </authorList>
    </citation>
    <scope>NUCLEOTIDE SEQUENCE</scope>
    <source>
        <strain evidence="2">TM448B00361</strain>
    </source>
</reference>
<accession>A0A6M3XBG9</accession>